<sequence length="68" mass="7769">MREGKISVEGGKPVRDSFLVFGHPAIEEDEIEEVVVTLRSGWLGTGPKVTRFEEIFKVECGLMRMWQM</sequence>
<evidence type="ECO:0000313" key="2">
    <source>
        <dbReference type="Proteomes" id="UP000178526"/>
    </source>
</evidence>
<accession>A0A1F7RI05</accession>
<comment type="caution">
    <text evidence="1">The sequence shown here is derived from an EMBL/GenBank/DDBJ whole genome shotgun (WGS) entry which is preliminary data.</text>
</comment>
<evidence type="ECO:0000313" key="1">
    <source>
        <dbReference type="EMBL" id="OGL41206.1"/>
    </source>
</evidence>
<organism evidence="1 2">
    <name type="scientific">Candidatus Schekmanbacteria bacterium GWA2_38_11</name>
    <dbReference type="NCBI Taxonomy" id="1817876"/>
    <lineage>
        <taxon>Bacteria</taxon>
        <taxon>Candidatus Schekmaniibacteriota</taxon>
    </lineage>
</organism>
<dbReference type="AlphaFoldDB" id="A0A1F7RI05"/>
<proteinExistence type="predicted"/>
<name>A0A1F7RI05_9BACT</name>
<reference evidence="1 2" key="1">
    <citation type="journal article" date="2016" name="Nat. Commun.">
        <title>Thousands of microbial genomes shed light on interconnected biogeochemical processes in an aquifer system.</title>
        <authorList>
            <person name="Anantharaman K."/>
            <person name="Brown C.T."/>
            <person name="Hug L.A."/>
            <person name="Sharon I."/>
            <person name="Castelle C.J."/>
            <person name="Probst A.J."/>
            <person name="Thomas B.C."/>
            <person name="Singh A."/>
            <person name="Wilkins M.J."/>
            <person name="Karaoz U."/>
            <person name="Brodie E.L."/>
            <person name="Williams K.H."/>
            <person name="Hubbard S.S."/>
            <person name="Banfield J.F."/>
        </authorList>
    </citation>
    <scope>NUCLEOTIDE SEQUENCE [LARGE SCALE GENOMIC DNA]</scope>
</reference>
<protein>
    <submittedName>
        <fullName evidence="1">Uncharacterized protein</fullName>
    </submittedName>
</protein>
<gene>
    <name evidence="1" type="ORF">A2042_04675</name>
</gene>
<dbReference type="EMBL" id="MGDB01000075">
    <property type="protein sequence ID" value="OGL41206.1"/>
    <property type="molecule type" value="Genomic_DNA"/>
</dbReference>
<dbReference type="InterPro" id="IPR015421">
    <property type="entry name" value="PyrdxlP-dep_Trfase_major"/>
</dbReference>
<dbReference type="Proteomes" id="UP000178526">
    <property type="component" value="Unassembled WGS sequence"/>
</dbReference>
<dbReference type="Gene3D" id="3.40.640.10">
    <property type="entry name" value="Type I PLP-dependent aspartate aminotransferase-like (Major domain)"/>
    <property type="match status" value="1"/>
</dbReference>